<protein>
    <submittedName>
        <fullName evidence="3">Uncharacterized protein LOC106168192</fullName>
    </submittedName>
</protein>
<dbReference type="RefSeq" id="XP_013402612.1">
    <property type="nucleotide sequence ID" value="XM_013547158.1"/>
</dbReference>
<dbReference type="Proteomes" id="UP000085678">
    <property type="component" value="Unplaced"/>
</dbReference>
<proteinExistence type="predicted"/>
<reference evidence="3" key="1">
    <citation type="submission" date="2025-08" db="UniProtKB">
        <authorList>
            <consortium name="RefSeq"/>
        </authorList>
    </citation>
    <scope>IDENTIFICATION</scope>
    <source>
        <tissue evidence="3">Gonads</tissue>
    </source>
</reference>
<dbReference type="GeneID" id="106168192"/>
<feature type="compositionally biased region" description="Basic and acidic residues" evidence="1">
    <location>
        <begin position="49"/>
        <end position="60"/>
    </location>
</feature>
<evidence type="ECO:0000313" key="3">
    <source>
        <dbReference type="RefSeq" id="XP_013402612.1"/>
    </source>
</evidence>
<gene>
    <name evidence="3" type="primary">LOC106168192</name>
</gene>
<evidence type="ECO:0000313" key="2">
    <source>
        <dbReference type="Proteomes" id="UP000085678"/>
    </source>
</evidence>
<dbReference type="InParanoid" id="A0A1S3IWP6"/>
<keyword evidence="2" id="KW-1185">Reference proteome</keyword>
<dbReference type="KEGG" id="lak:106168192"/>
<accession>A0A1S3IWP6</accession>
<evidence type="ECO:0000256" key="1">
    <source>
        <dbReference type="SAM" id="MobiDB-lite"/>
    </source>
</evidence>
<organism evidence="2 3">
    <name type="scientific">Lingula anatina</name>
    <name type="common">Brachiopod</name>
    <name type="synonym">Lingula unguis</name>
    <dbReference type="NCBI Taxonomy" id="7574"/>
    <lineage>
        <taxon>Eukaryota</taxon>
        <taxon>Metazoa</taxon>
        <taxon>Spiralia</taxon>
        <taxon>Lophotrochozoa</taxon>
        <taxon>Brachiopoda</taxon>
        <taxon>Linguliformea</taxon>
        <taxon>Lingulata</taxon>
        <taxon>Lingulida</taxon>
        <taxon>Linguloidea</taxon>
        <taxon>Lingulidae</taxon>
        <taxon>Lingula</taxon>
    </lineage>
</organism>
<feature type="region of interest" description="Disordered" evidence="1">
    <location>
        <begin position="48"/>
        <end position="73"/>
    </location>
</feature>
<sequence>MPLSSRVTVSLPVPRQASSYDPVGLNRGSDGQAVKKYWQRLKKNRNIKTKKDFKQQDLRRASSPPFATDRNKETECAVAERLLTNPLSSPSGLFSNTAERELRQKRGSFDVYPEFRSELATQNRSSNN</sequence>
<dbReference type="AlphaFoldDB" id="A0A1S3IWP6"/>
<name>A0A1S3IWP6_LINAN</name>